<organism evidence="1">
    <name type="scientific">marine sediment metagenome</name>
    <dbReference type="NCBI Taxonomy" id="412755"/>
    <lineage>
        <taxon>unclassified sequences</taxon>
        <taxon>metagenomes</taxon>
        <taxon>ecological metagenomes</taxon>
    </lineage>
</organism>
<feature type="non-terminal residue" evidence="1">
    <location>
        <position position="48"/>
    </location>
</feature>
<reference evidence="1" key="1">
    <citation type="journal article" date="2014" name="Front. Microbiol.">
        <title>High frequency of phylogenetically diverse reductive dehalogenase-homologous genes in deep subseafloor sedimentary metagenomes.</title>
        <authorList>
            <person name="Kawai M."/>
            <person name="Futagami T."/>
            <person name="Toyoda A."/>
            <person name="Takaki Y."/>
            <person name="Nishi S."/>
            <person name="Hori S."/>
            <person name="Arai W."/>
            <person name="Tsubouchi T."/>
            <person name="Morono Y."/>
            <person name="Uchiyama I."/>
            <person name="Ito T."/>
            <person name="Fujiyama A."/>
            <person name="Inagaki F."/>
            <person name="Takami H."/>
        </authorList>
    </citation>
    <scope>NUCLEOTIDE SEQUENCE</scope>
    <source>
        <strain evidence="1">Expedition CK06-06</strain>
    </source>
</reference>
<gene>
    <name evidence="1" type="ORF">S01H1_47475</name>
</gene>
<proteinExistence type="predicted"/>
<dbReference type="AlphaFoldDB" id="X0VU70"/>
<accession>X0VU70</accession>
<dbReference type="EMBL" id="BARS01030439">
    <property type="protein sequence ID" value="GAG21825.1"/>
    <property type="molecule type" value="Genomic_DNA"/>
</dbReference>
<name>X0VU70_9ZZZZ</name>
<protein>
    <submittedName>
        <fullName evidence="1">Uncharacterized protein</fullName>
    </submittedName>
</protein>
<comment type="caution">
    <text evidence="1">The sequence shown here is derived from an EMBL/GenBank/DDBJ whole genome shotgun (WGS) entry which is preliminary data.</text>
</comment>
<sequence>MIGARPTASIQNRTIRKLARSEKANLRLENLPFVISFVERTPRTGQTE</sequence>
<evidence type="ECO:0000313" key="1">
    <source>
        <dbReference type="EMBL" id="GAG21825.1"/>
    </source>
</evidence>